<evidence type="ECO:0000313" key="2">
    <source>
        <dbReference type="Proteomes" id="UP000593833"/>
    </source>
</evidence>
<gene>
    <name evidence="1" type="ORF">IM720_05615</name>
</gene>
<dbReference type="EMBL" id="CP063233">
    <property type="protein sequence ID" value="QOU06195.1"/>
    <property type="molecule type" value="Genomic_DNA"/>
</dbReference>
<proteinExistence type="predicted"/>
<organism evidence="1 2">
    <name type="scientific">Pseudomonas fluorescens</name>
    <dbReference type="NCBI Taxonomy" id="294"/>
    <lineage>
        <taxon>Bacteria</taxon>
        <taxon>Pseudomonadati</taxon>
        <taxon>Pseudomonadota</taxon>
        <taxon>Gammaproteobacteria</taxon>
        <taxon>Pseudomonadales</taxon>
        <taxon>Pseudomonadaceae</taxon>
        <taxon>Pseudomonas</taxon>
    </lineage>
</organism>
<evidence type="ECO:0000313" key="1">
    <source>
        <dbReference type="EMBL" id="QOU06195.1"/>
    </source>
</evidence>
<sequence>MTNPVPGLNIRITGPFDQAEVNLSTFTGPLVVSIPNDAELFPGGKVYVILGPNSDAPAWEGAQIDAGEWQKDTEQYQRRSNLKLEVPKQDLLRFNNQTTLLRYITQSESNMQIISEPISLTITT</sequence>
<dbReference type="AlphaFoldDB" id="A0A7M2J970"/>
<dbReference type="RefSeq" id="WP_193690182.1">
    <property type="nucleotide sequence ID" value="NZ_CP063233.1"/>
</dbReference>
<protein>
    <submittedName>
        <fullName evidence="1">Uncharacterized protein</fullName>
    </submittedName>
</protein>
<name>A0A7M2J970_PSEFL</name>
<reference evidence="1 2" key="1">
    <citation type="submission" date="2020-10" db="EMBL/GenBank/DDBJ databases">
        <title>Complete genome sequence of a novel Pseudomonas fluorescens strain isolated from the flower of kumarahou (Pomaderris kumeraho).</title>
        <authorList>
            <person name="Summers M.C."/>
            <person name="Nowak V."/>
            <person name="Fairhurst M.J."/>
            <person name="Owen J.G."/>
            <person name="Gerth M.L."/>
            <person name="Patrick W.M."/>
        </authorList>
    </citation>
    <scope>NUCLEOTIDE SEQUENCE [LARGE SCALE GENOMIC DNA]</scope>
    <source>
        <strain evidence="1 2">KF1</strain>
    </source>
</reference>
<dbReference type="Proteomes" id="UP000593833">
    <property type="component" value="Chromosome"/>
</dbReference>
<accession>A0A7M2J970</accession>